<sequence>MTGVSVNVHVTEFPKVGRASQLFMMLSLALQTNNKKACDEAITELERMRDFLERFTAIVKATKSASPVEVLNLVAKKQFNTLTQIMHAVFLCTVTAHILQQIHFGLLGSRPPQNQGSYRVDSSKLH</sequence>
<reference evidence="1 2" key="1">
    <citation type="journal article" date="2016" name="Nat. Commun.">
        <title>Thousands of microbial genomes shed light on interconnected biogeochemical processes in an aquifer system.</title>
        <authorList>
            <person name="Anantharaman K."/>
            <person name="Brown C.T."/>
            <person name="Hug L.A."/>
            <person name="Sharon I."/>
            <person name="Castelle C.J."/>
            <person name="Probst A.J."/>
            <person name="Thomas B.C."/>
            <person name="Singh A."/>
            <person name="Wilkins M.J."/>
            <person name="Karaoz U."/>
            <person name="Brodie E.L."/>
            <person name="Williams K.H."/>
            <person name="Hubbard S.S."/>
            <person name="Banfield J.F."/>
        </authorList>
    </citation>
    <scope>NUCLEOTIDE SEQUENCE [LARGE SCALE GENOMIC DNA]</scope>
</reference>
<dbReference type="EMBL" id="MFLW01000028">
    <property type="protein sequence ID" value="OGG77896.1"/>
    <property type="molecule type" value="Genomic_DNA"/>
</dbReference>
<evidence type="ECO:0000313" key="1">
    <source>
        <dbReference type="EMBL" id="OGG77896.1"/>
    </source>
</evidence>
<dbReference type="AlphaFoldDB" id="A0A1F6EW97"/>
<comment type="caution">
    <text evidence="1">The sequence shown here is derived from an EMBL/GenBank/DDBJ whole genome shotgun (WGS) entry which is preliminary data.</text>
</comment>
<gene>
    <name evidence="1" type="ORF">A3A36_02365</name>
</gene>
<name>A0A1F6EW97_9BACT</name>
<organism evidence="1 2">
    <name type="scientific">Candidatus Kaiserbacteria bacterium RIFCSPLOWO2_01_FULL_52_12b</name>
    <dbReference type="NCBI Taxonomy" id="1798509"/>
    <lineage>
        <taxon>Bacteria</taxon>
        <taxon>Candidatus Kaiseribacteriota</taxon>
    </lineage>
</organism>
<protein>
    <submittedName>
        <fullName evidence="1">Uncharacterized protein</fullName>
    </submittedName>
</protein>
<evidence type="ECO:0000313" key="2">
    <source>
        <dbReference type="Proteomes" id="UP000178811"/>
    </source>
</evidence>
<dbReference type="Proteomes" id="UP000178811">
    <property type="component" value="Unassembled WGS sequence"/>
</dbReference>
<proteinExistence type="predicted"/>
<accession>A0A1F6EW97</accession>